<name>A0A0G1CBX8_9BACT</name>
<feature type="domain" description="Glycosyl transferase family 28 C-terminal" evidence="1">
    <location>
        <begin position="258"/>
        <end position="349"/>
    </location>
</feature>
<dbReference type="Proteomes" id="UP000034543">
    <property type="component" value="Unassembled WGS sequence"/>
</dbReference>
<dbReference type="GO" id="GO:0016758">
    <property type="term" value="F:hexosyltransferase activity"/>
    <property type="evidence" value="ECO:0007669"/>
    <property type="project" value="InterPro"/>
</dbReference>
<dbReference type="Pfam" id="PF04101">
    <property type="entry name" value="Glyco_tran_28_C"/>
    <property type="match status" value="1"/>
</dbReference>
<sequence>MFTLFAEEGKKRGHKVAFLCKPFFKKITETRGFLSYLSPEPKHIRRNLPKYRLADLALEYGLLNLEYLQKAIKQELAIIKTFRPNIIFTETQFSINFSSKISGIPWSTAISWTDHAKFRSSLYKTFSIYLHHLDQINRLASQYNISPYGDLCDLAFERAHIKIAPTSPELQPELLSFPNVHFVGSLLSETLENQGNNIELPINIYWPSIYVYMSPGEIPARQWIHTICNAFSKQSYNVIVMLSPLKNIPRHLPNFPNIHFLGLAPARKFIRLSDVVITHGGGNTMVNALLNNKPLLIFPHNYAERHYNGCAIERLGAGFNLPTKAFTPEIIRKYVEILIHKESFIKNAKKLGKHLWELGGTKRAVDILESYCKHL</sequence>
<evidence type="ECO:0000313" key="2">
    <source>
        <dbReference type="EMBL" id="KKS83067.1"/>
    </source>
</evidence>
<reference evidence="2 3" key="1">
    <citation type="journal article" date="2015" name="Nature">
        <title>rRNA introns, odd ribosomes, and small enigmatic genomes across a large radiation of phyla.</title>
        <authorList>
            <person name="Brown C.T."/>
            <person name="Hug L.A."/>
            <person name="Thomas B.C."/>
            <person name="Sharon I."/>
            <person name="Castelle C.J."/>
            <person name="Singh A."/>
            <person name="Wilkins M.J."/>
            <person name="Williams K.H."/>
            <person name="Banfield J.F."/>
        </authorList>
    </citation>
    <scope>NUCLEOTIDE SEQUENCE [LARGE SCALE GENOMIC DNA]</scope>
</reference>
<gene>
    <name evidence="2" type="ORF">UV59_C0050G0002</name>
</gene>
<evidence type="ECO:0000313" key="3">
    <source>
        <dbReference type="Proteomes" id="UP000034543"/>
    </source>
</evidence>
<dbReference type="InterPro" id="IPR007235">
    <property type="entry name" value="Glyco_trans_28_C"/>
</dbReference>
<dbReference type="SUPFAM" id="SSF53756">
    <property type="entry name" value="UDP-Glycosyltransferase/glycogen phosphorylase"/>
    <property type="match status" value="1"/>
</dbReference>
<dbReference type="EMBL" id="LCFB01000050">
    <property type="protein sequence ID" value="KKS83067.1"/>
    <property type="molecule type" value="Genomic_DNA"/>
</dbReference>
<comment type="caution">
    <text evidence="2">The sequence shown here is derived from an EMBL/GenBank/DDBJ whole genome shotgun (WGS) entry which is preliminary data.</text>
</comment>
<accession>A0A0G1CBX8</accession>
<evidence type="ECO:0000259" key="1">
    <source>
        <dbReference type="Pfam" id="PF04101"/>
    </source>
</evidence>
<proteinExistence type="predicted"/>
<dbReference type="STRING" id="1618436.UV59_C0050G0002"/>
<dbReference type="Gene3D" id="3.40.50.2000">
    <property type="entry name" value="Glycogen Phosphorylase B"/>
    <property type="match status" value="2"/>
</dbReference>
<dbReference type="AlphaFoldDB" id="A0A0G1CBX8"/>
<organism evidence="2 3">
    <name type="scientific">Candidatus Gottesmanbacteria bacterium GW2011_GWA1_43_11</name>
    <dbReference type="NCBI Taxonomy" id="1618436"/>
    <lineage>
        <taxon>Bacteria</taxon>
        <taxon>Candidatus Gottesmaniibacteriota</taxon>
    </lineage>
</organism>
<protein>
    <recommendedName>
        <fullName evidence="1">Glycosyl transferase family 28 C-terminal domain-containing protein</fullName>
    </recommendedName>
</protein>